<feature type="transmembrane region" description="Helical" evidence="1">
    <location>
        <begin position="290"/>
        <end position="312"/>
    </location>
</feature>
<feature type="transmembrane region" description="Helical" evidence="1">
    <location>
        <begin position="87"/>
        <end position="108"/>
    </location>
</feature>
<dbReference type="InterPro" id="IPR036259">
    <property type="entry name" value="MFS_trans_sf"/>
</dbReference>
<feature type="transmembrane region" description="Helical" evidence="1">
    <location>
        <begin position="236"/>
        <end position="254"/>
    </location>
</feature>
<gene>
    <name evidence="2" type="ORF">AXF14_08610</name>
</gene>
<dbReference type="EMBL" id="CP014228">
    <property type="protein sequence ID" value="AMD87636.1"/>
    <property type="molecule type" value="Genomic_DNA"/>
</dbReference>
<dbReference type="KEGG" id="ard:AXF14_08610"/>
<feature type="transmembrane region" description="Helical" evidence="1">
    <location>
        <begin position="129"/>
        <end position="153"/>
    </location>
</feature>
<accession>A0A109W2T8</accession>
<keyword evidence="1" id="KW-0472">Membrane</keyword>
<feature type="transmembrane region" description="Helical" evidence="1">
    <location>
        <begin position="165"/>
        <end position="192"/>
    </location>
</feature>
<sequence length="340" mass="35772">MTVDEVRAGARYPLIGDRRARFNERGYRWQGTLMSQGGFLGAGVATIVLLIVVAVTAAPVADLRACTRASVAADACPDGLSGAMTGVALVGVALACLSLLAVLLQLAARNSVAGDGEEDPGLWFLTRPGAAVSTGTVWGLLVAYGAVVTWFWLPSLHGDGAAGAAWLGWITTLAMTGMVATMLLVPVVMWLTQARTTPAYVRGREAFLRRRLAELLPVTERLDLRDPARTGYPPRLVLRAVALVAVAGALAFAVRSDPFGPRLVLAVGSLGLWSWACLMLVGEPRTSTRVLAAVAFLVMAVGALLPVFWPVVWPLLRDRSPRSTPQAGSAFSALATAVCS</sequence>
<protein>
    <submittedName>
        <fullName evidence="2">Uncharacterized protein</fullName>
    </submittedName>
</protein>
<dbReference type="Proteomes" id="UP000065220">
    <property type="component" value="Chromosome"/>
</dbReference>
<name>A0A109W2T8_ACTRD</name>
<proteinExistence type="predicted"/>
<evidence type="ECO:0000313" key="3">
    <source>
        <dbReference type="Proteomes" id="UP000065220"/>
    </source>
</evidence>
<evidence type="ECO:0000313" key="2">
    <source>
        <dbReference type="EMBL" id="AMD87636.1"/>
    </source>
</evidence>
<dbReference type="AlphaFoldDB" id="A0A109W2T8"/>
<evidence type="ECO:0000256" key="1">
    <source>
        <dbReference type="SAM" id="Phobius"/>
    </source>
</evidence>
<dbReference type="RefSeq" id="WP_067942527.1">
    <property type="nucleotide sequence ID" value="NZ_CP014228.1"/>
</dbReference>
<dbReference type="SUPFAM" id="SSF103473">
    <property type="entry name" value="MFS general substrate transporter"/>
    <property type="match status" value="1"/>
</dbReference>
<keyword evidence="3" id="KW-1185">Reference proteome</keyword>
<feature type="transmembrane region" description="Helical" evidence="1">
    <location>
        <begin position="260"/>
        <end position="281"/>
    </location>
</feature>
<reference evidence="3" key="1">
    <citation type="submission" date="2016-02" db="EMBL/GenBank/DDBJ databases">
        <authorList>
            <person name="Holder M.E."/>
            <person name="Ajami N.J."/>
            <person name="Petrosino J.F."/>
        </authorList>
    </citation>
    <scope>NUCLEOTIDE SEQUENCE [LARGE SCALE GENOMIC DNA]</scope>
    <source>
        <strain evidence="3">CCUG 36733</strain>
    </source>
</reference>
<organism evidence="2 3">
    <name type="scientific">Actinomyces radicidentis</name>
    <dbReference type="NCBI Taxonomy" id="111015"/>
    <lineage>
        <taxon>Bacteria</taxon>
        <taxon>Bacillati</taxon>
        <taxon>Actinomycetota</taxon>
        <taxon>Actinomycetes</taxon>
        <taxon>Actinomycetales</taxon>
        <taxon>Actinomycetaceae</taxon>
        <taxon>Actinomyces</taxon>
    </lineage>
</organism>
<keyword evidence="1" id="KW-0812">Transmembrane</keyword>
<keyword evidence="1" id="KW-1133">Transmembrane helix</keyword>
<feature type="transmembrane region" description="Helical" evidence="1">
    <location>
        <begin position="38"/>
        <end position="61"/>
    </location>
</feature>